<evidence type="ECO:0000256" key="2">
    <source>
        <dbReference type="ARBA" id="ARBA00023239"/>
    </source>
</evidence>
<dbReference type="Gene3D" id="3.20.20.70">
    <property type="entry name" value="Aldolase class I"/>
    <property type="match status" value="1"/>
</dbReference>
<accession>A0AAE3FEI7</accession>
<proteinExistence type="inferred from homology"/>
<dbReference type="CDD" id="cd00408">
    <property type="entry name" value="DHDPS-like"/>
    <property type="match status" value="1"/>
</dbReference>
<organism evidence="3 4">
    <name type="scientific">Candidatus Colimorpha enterica</name>
    <dbReference type="NCBI Taxonomy" id="3083063"/>
    <lineage>
        <taxon>Bacteria</taxon>
        <taxon>Pseudomonadati</taxon>
        <taxon>Bacteroidota</taxon>
        <taxon>Bacteroidia</taxon>
        <taxon>Bacteroidales</taxon>
        <taxon>Candidatus Colimorpha</taxon>
    </lineage>
</organism>
<protein>
    <submittedName>
        <fullName evidence="3">Dihydrodipicolinate synthase family protein</fullName>
    </submittedName>
</protein>
<dbReference type="GO" id="GO:0008840">
    <property type="term" value="F:4-hydroxy-tetrahydrodipicolinate synthase activity"/>
    <property type="evidence" value="ECO:0007669"/>
    <property type="project" value="TreeGrafter"/>
</dbReference>
<name>A0AAE3FEI7_9BACT</name>
<reference evidence="3 4" key="1">
    <citation type="submission" date="2022-03" db="EMBL/GenBank/DDBJ databases">
        <title>Metagenome-assembled genomes from swine fecal metagenomes.</title>
        <authorList>
            <person name="Holman D.B."/>
            <person name="Kommadath A."/>
        </authorList>
    </citation>
    <scope>NUCLEOTIDE SEQUENCE [LARGE SCALE GENOMIC DNA]</scope>
    <source>
        <strain evidence="3">SUG147</strain>
    </source>
</reference>
<keyword evidence="2" id="KW-0456">Lyase</keyword>
<dbReference type="Proteomes" id="UP001139365">
    <property type="component" value="Unassembled WGS sequence"/>
</dbReference>
<dbReference type="Pfam" id="PF00701">
    <property type="entry name" value="DHDPS"/>
    <property type="match status" value="1"/>
</dbReference>
<dbReference type="PANTHER" id="PTHR12128:SF66">
    <property type="entry name" value="4-HYDROXY-2-OXOGLUTARATE ALDOLASE, MITOCHONDRIAL"/>
    <property type="match status" value="1"/>
</dbReference>
<dbReference type="InterPro" id="IPR002220">
    <property type="entry name" value="DapA-like"/>
</dbReference>
<evidence type="ECO:0000313" key="4">
    <source>
        <dbReference type="Proteomes" id="UP001139365"/>
    </source>
</evidence>
<dbReference type="InterPro" id="IPR013785">
    <property type="entry name" value="Aldolase_TIM"/>
</dbReference>
<comment type="similarity">
    <text evidence="1">Belongs to the DapA family.</text>
</comment>
<evidence type="ECO:0000256" key="1">
    <source>
        <dbReference type="ARBA" id="ARBA00007592"/>
    </source>
</evidence>
<sequence>MNEINPGVYPTMITPYNRDGSVDLGAVGALTEWYWEKGCHGVFAVCMSSEMFRLTLREKRDIVRTVKNKADSLRARTGGLRKMSVVASGHTSDSTEEQINELCAAADAGADSAVLITNRADRYDCDDDEWIRQTERVISGLPSDITLGFYECPYPAKRLISDRMLEWMKTTGRVAFIKDTCCDIGMMRHRLDVLRGSGIGLFNANAQTLLPSLRAGAAGFSGVMGNFNPEVLVSLYECFGSSPERAERIQDYITVSCVVEGLRYPLGVKYLLKEHAGIGELIMTRAEQDAALTDYDRECLESCYRFNEEARVLLGIRG</sequence>
<dbReference type="EMBL" id="JALEMU010000019">
    <property type="protein sequence ID" value="MCI5754856.1"/>
    <property type="molecule type" value="Genomic_DNA"/>
</dbReference>
<dbReference type="SMART" id="SM01130">
    <property type="entry name" value="DHDPS"/>
    <property type="match status" value="1"/>
</dbReference>
<dbReference type="SUPFAM" id="SSF51569">
    <property type="entry name" value="Aldolase"/>
    <property type="match status" value="1"/>
</dbReference>
<dbReference type="PANTHER" id="PTHR12128">
    <property type="entry name" value="DIHYDRODIPICOLINATE SYNTHASE"/>
    <property type="match status" value="1"/>
</dbReference>
<evidence type="ECO:0000313" key="3">
    <source>
        <dbReference type="EMBL" id="MCI5754856.1"/>
    </source>
</evidence>
<dbReference type="AlphaFoldDB" id="A0AAE3FEI7"/>
<gene>
    <name evidence="3" type="ORF">MR241_00995</name>
</gene>
<comment type="caution">
    <text evidence="3">The sequence shown here is derived from an EMBL/GenBank/DDBJ whole genome shotgun (WGS) entry which is preliminary data.</text>
</comment>